<protein>
    <recommendedName>
        <fullName evidence="5">Cell division protein</fullName>
    </recommendedName>
</protein>
<feature type="region of interest" description="Disordered" evidence="1">
    <location>
        <begin position="129"/>
        <end position="148"/>
    </location>
</feature>
<dbReference type="EMBL" id="JACIDM010000001">
    <property type="protein sequence ID" value="MBB4082341.1"/>
    <property type="molecule type" value="Genomic_DNA"/>
</dbReference>
<keyword evidence="4" id="KW-1185">Reference proteome</keyword>
<reference evidence="3 4" key="1">
    <citation type="submission" date="2020-08" db="EMBL/GenBank/DDBJ databases">
        <title>Genomic Encyclopedia of Type Strains, Phase IV (KMG-IV): sequencing the most valuable type-strain genomes for metagenomic binning, comparative biology and taxonomic classification.</title>
        <authorList>
            <person name="Goeker M."/>
        </authorList>
    </citation>
    <scope>NUCLEOTIDE SEQUENCE [LARGE SCALE GENOMIC DNA]</scope>
    <source>
        <strain evidence="3 4">DSM 23960</strain>
    </source>
</reference>
<keyword evidence="2" id="KW-0472">Membrane</keyword>
<evidence type="ECO:0000256" key="1">
    <source>
        <dbReference type="SAM" id="MobiDB-lite"/>
    </source>
</evidence>
<feature type="transmembrane region" description="Helical" evidence="2">
    <location>
        <begin position="24"/>
        <end position="43"/>
    </location>
</feature>
<organism evidence="3 4">
    <name type="scientific">Brevundimonas lenta</name>
    <dbReference type="NCBI Taxonomy" id="424796"/>
    <lineage>
        <taxon>Bacteria</taxon>
        <taxon>Pseudomonadati</taxon>
        <taxon>Pseudomonadota</taxon>
        <taxon>Alphaproteobacteria</taxon>
        <taxon>Caulobacterales</taxon>
        <taxon>Caulobacteraceae</taxon>
        <taxon>Brevundimonas</taxon>
    </lineage>
</organism>
<keyword evidence="2" id="KW-0812">Transmembrane</keyword>
<gene>
    <name evidence="3" type="ORF">GGR12_001180</name>
</gene>
<name>A0A7W6JC12_9CAUL</name>
<evidence type="ECO:0000256" key="2">
    <source>
        <dbReference type="SAM" id="Phobius"/>
    </source>
</evidence>
<keyword evidence="2" id="KW-1133">Transmembrane helix</keyword>
<dbReference type="Proteomes" id="UP000529946">
    <property type="component" value="Unassembled WGS sequence"/>
</dbReference>
<evidence type="ECO:0008006" key="5">
    <source>
        <dbReference type="Google" id="ProtNLM"/>
    </source>
</evidence>
<dbReference type="RefSeq" id="WP_246328738.1">
    <property type="nucleotide sequence ID" value="NZ_BAAAER010000004.1"/>
</dbReference>
<sequence length="148" mass="15514">MSASTMAHGAVHRLFAWKVRGVRWIEIIGVLMVAAMIFSVYLAKAAAAREGAQIADLERQIGENGQRVRLLRAEVARLEQPGRLEALSRGAGLGPVDVHRQATEASLPTLAPVPEPKVIVAPTVPAEAPAAPADATTDAAVPAVETGQ</sequence>
<comment type="caution">
    <text evidence="3">The sequence shown here is derived from an EMBL/GenBank/DDBJ whole genome shotgun (WGS) entry which is preliminary data.</text>
</comment>
<proteinExistence type="predicted"/>
<accession>A0A7W6JC12</accession>
<evidence type="ECO:0000313" key="4">
    <source>
        <dbReference type="Proteomes" id="UP000529946"/>
    </source>
</evidence>
<evidence type="ECO:0000313" key="3">
    <source>
        <dbReference type="EMBL" id="MBB4082341.1"/>
    </source>
</evidence>
<dbReference type="AlphaFoldDB" id="A0A7W6JC12"/>